<feature type="compositionally biased region" description="Basic and acidic residues" evidence="1">
    <location>
        <begin position="46"/>
        <end position="57"/>
    </location>
</feature>
<evidence type="ECO:0000313" key="3">
    <source>
        <dbReference type="Proteomes" id="UP000054653"/>
    </source>
</evidence>
<protein>
    <submittedName>
        <fullName evidence="2">Uncharacterized protein</fullName>
    </submittedName>
</protein>
<organism evidence="2 3">
    <name type="scientific">Trichinella britovi</name>
    <name type="common">Parasitic roundworm</name>
    <dbReference type="NCBI Taxonomy" id="45882"/>
    <lineage>
        <taxon>Eukaryota</taxon>
        <taxon>Metazoa</taxon>
        <taxon>Ecdysozoa</taxon>
        <taxon>Nematoda</taxon>
        <taxon>Enoplea</taxon>
        <taxon>Dorylaimia</taxon>
        <taxon>Trichinellida</taxon>
        <taxon>Trichinellidae</taxon>
        <taxon>Trichinella</taxon>
    </lineage>
</organism>
<sequence length="180" mass="20535">MKWESVKSVIPIPSELNFEEYATIDDQLQVTHLMSNSEITNSIAKTNDDADNSRENNSDDEESPVSINEAYNSVQTLRKCWLLYVTQMVKNSTPALQIFTAGYGLRNSFATLIIFCRLRIDQMNHFAPIFMSLDKAWFKITASLVSKIFFSSQHEIVVSHEYFGLEVLALDDSVVVKRNI</sequence>
<dbReference type="Proteomes" id="UP000054653">
    <property type="component" value="Unassembled WGS sequence"/>
</dbReference>
<name>A0A0V1CA99_TRIBR</name>
<keyword evidence="3" id="KW-1185">Reference proteome</keyword>
<reference evidence="2 3" key="1">
    <citation type="submission" date="2015-01" db="EMBL/GenBank/DDBJ databases">
        <title>Evolution of Trichinella species and genotypes.</title>
        <authorList>
            <person name="Korhonen P.K."/>
            <person name="Edoardo P."/>
            <person name="Giuseppe L.R."/>
            <person name="Gasser R.B."/>
        </authorList>
    </citation>
    <scope>NUCLEOTIDE SEQUENCE [LARGE SCALE GENOMIC DNA]</scope>
    <source>
        <strain evidence="2">ISS120</strain>
    </source>
</reference>
<dbReference type="AlphaFoldDB" id="A0A0V1CA99"/>
<dbReference type="OMA" id="SHEYFGL"/>
<dbReference type="OrthoDB" id="5934394at2759"/>
<evidence type="ECO:0000256" key="1">
    <source>
        <dbReference type="SAM" id="MobiDB-lite"/>
    </source>
</evidence>
<comment type="caution">
    <text evidence="2">The sequence shown here is derived from an EMBL/GenBank/DDBJ whole genome shotgun (WGS) entry which is preliminary data.</text>
</comment>
<evidence type="ECO:0000313" key="2">
    <source>
        <dbReference type="EMBL" id="KRY46113.1"/>
    </source>
</evidence>
<gene>
    <name evidence="2" type="ORF">T03_15756</name>
</gene>
<dbReference type="EMBL" id="JYDI01000307">
    <property type="protein sequence ID" value="KRY46113.1"/>
    <property type="molecule type" value="Genomic_DNA"/>
</dbReference>
<proteinExistence type="predicted"/>
<feature type="region of interest" description="Disordered" evidence="1">
    <location>
        <begin position="44"/>
        <end position="64"/>
    </location>
</feature>
<accession>A0A0V1CA99</accession>